<protein>
    <submittedName>
        <fullName evidence="1">Uncharacterized protein</fullName>
    </submittedName>
</protein>
<reference evidence="1" key="2">
    <citation type="submission" date="2025-08" db="UniProtKB">
        <authorList>
            <consortium name="Ensembl"/>
        </authorList>
    </citation>
    <scope>IDENTIFICATION</scope>
</reference>
<name>A0A452GQ47_9SAUR</name>
<keyword evidence="2" id="KW-1185">Reference proteome</keyword>
<reference evidence="2" key="1">
    <citation type="journal article" date="2017" name="PLoS ONE">
        <title>The Agassiz's desert tortoise genome provides a resource for the conservation of a threatened species.</title>
        <authorList>
            <person name="Tollis M."/>
            <person name="DeNardo D.F."/>
            <person name="Cornelius J.A."/>
            <person name="Dolby G.A."/>
            <person name="Edwards T."/>
            <person name="Henen B.T."/>
            <person name="Karl A.E."/>
            <person name="Murphy R.W."/>
            <person name="Kusumi K."/>
        </authorList>
    </citation>
    <scope>NUCLEOTIDE SEQUENCE [LARGE SCALE GENOMIC DNA]</scope>
</reference>
<evidence type="ECO:0000313" key="1">
    <source>
        <dbReference type="Ensembl" id="ENSGAGP00000003946.1"/>
    </source>
</evidence>
<sequence length="70" mass="7841">MFPLIPNLFMRIPLQCIFFVCPSKLGTVGHGFWAVVRYAGQMSGATDSLASVWLKEWLNQHELSAVCITL</sequence>
<dbReference type="Proteomes" id="UP000291020">
    <property type="component" value="Unassembled WGS sequence"/>
</dbReference>
<dbReference type="Ensembl" id="ENSGAGT00000004593.1">
    <property type="protein sequence ID" value="ENSGAGP00000003946.1"/>
    <property type="gene ID" value="ENSGAGG00000003227.1"/>
</dbReference>
<proteinExistence type="predicted"/>
<evidence type="ECO:0000313" key="2">
    <source>
        <dbReference type="Proteomes" id="UP000291020"/>
    </source>
</evidence>
<reference evidence="1" key="3">
    <citation type="submission" date="2025-09" db="UniProtKB">
        <authorList>
            <consortium name="Ensembl"/>
        </authorList>
    </citation>
    <scope>IDENTIFICATION</scope>
</reference>
<organism evidence="1 2">
    <name type="scientific">Gopherus agassizii</name>
    <name type="common">Agassiz's desert tortoise</name>
    <dbReference type="NCBI Taxonomy" id="38772"/>
    <lineage>
        <taxon>Eukaryota</taxon>
        <taxon>Metazoa</taxon>
        <taxon>Chordata</taxon>
        <taxon>Craniata</taxon>
        <taxon>Vertebrata</taxon>
        <taxon>Euteleostomi</taxon>
        <taxon>Archelosauria</taxon>
        <taxon>Testudinata</taxon>
        <taxon>Testudines</taxon>
        <taxon>Cryptodira</taxon>
        <taxon>Durocryptodira</taxon>
        <taxon>Testudinoidea</taxon>
        <taxon>Testudinidae</taxon>
        <taxon>Gopherus</taxon>
    </lineage>
</organism>
<dbReference type="AlphaFoldDB" id="A0A452GQ47"/>
<accession>A0A452GQ47</accession>